<comment type="caution">
    <text evidence="5">The sequence shown here is derived from an EMBL/GenBank/DDBJ whole genome shotgun (WGS) entry which is preliminary data.</text>
</comment>
<feature type="transmembrane region" description="Helical" evidence="3">
    <location>
        <begin position="101"/>
        <end position="121"/>
    </location>
</feature>
<dbReference type="InterPro" id="IPR010656">
    <property type="entry name" value="DctM"/>
</dbReference>
<evidence type="ECO:0000256" key="2">
    <source>
        <dbReference type="SAM" id="MobiDB-lite"/>
    </source>
</evidence>
<feature type="transmembrane region" description="Helical" evidence="3">
    <location>
        <begin position="700"/>
        <end position="715"/>
    </location>
</feature>
<keyword evidence="1" id="KW-0813">Transport</keyword>
<dbReference type="AlphaFoldDB" id="K9GRR8"/>
<keyword evidence="6" id="KW-1185">Reference proteome</keyword>
<dbReference type="STRING" id="1238182.C882_0842"/>
<keyword evidence="1" id="KW-1003">Cell membrane</keyword>
<feature type="domain" description="TRAP C4-dicarboxylate transport system permease DctM subunit" evidence="4">
    <location>
        <begin position="145"/>
        <end position="640"/>
    </location>
</feature>
<dbReference type="PANTHER" id="PTHR43849:SF2">
    <property type="entry name" value="BLL3936 PROTEIN"/>
    <property type="match status" value="1"/>
</dbReference>
<dbReference type="OrthoDB" id="9759894at2"/>
<organism evidence="5 6">
    <name type="scientific">Caenispirillum salinarum AK4</name>
    <dbReference type="NCBI Taxonomy" id="1238182"/>
    <lineage>
        <taxon>Bacteria</taxon>
        <taxon>Pseudomonadati</taxon>
        <taxon>Pseudomonadota</taxon>
        <taxon>Alphaproteobacteria</taxon>
        <taxon>Rhodospirillales</taxon>
        <taxon>Novispirillaceae</taxon>
        <taxon>Caenispirillum</taxon>
    </lineage>
</organism>
<keyword evidence="3" id="KW-1133">Transmembrane helix</keyword>
<dbReference type="EMBL" id="ANHY01000015">
    <property type="protein sequence ID" value="EKV28630.1"/>
    <property type="molecule type" value="Genomic_DNA"/>
</dbReference>
<feature type="transmembrane region" description="Helical" evidence="3">
    <location>
        <begin position="197"/>
        <end position="226"/>
    </location>
</feature>
<dbReference type="Proteomes" id="UP000009881">
    <property type="component" value="Unassembled WGS sequence"/>
</dbReference>
<comment type="function">
    <text evidence="1">Part of the tripartite ATP-independent periplasmic (TRAP) transport system.</text>
</comment>
<feature type="transmembrane region" description="Helical" evidence="3">
    <location>
        <begin position="133"/>
        <end position="151"/>
    </location>
</feature>
<name>K9GRR8_9PROT</name>
<reference evidence="5 6" key="1">
    <citation type="journal article" date="2013" name="Genome Announc.">
        <title>Draft Genome Sequence of an Alphaproteobacterium, Caenispirillum salinarum AK4(T), Isolated from a Solar Saltern.</title>
        <authorList>
            <person name="Khatri I."/>
            <person name="Singh A."/>
            <person name="Korpole S."/>
            <person name="Pinnaka A.K."/>
            <person name="Subramanian S."/>
        </authorList>
    </citation>
    <scope>NUCLEOTIDE SEQUENCE [LARGE SCALE GENOMIC DNA]</scope>
    <source>
        <strain evidence="5 6">AK4</strain>
    </source>
</reference>
<sequence>MPKTARTRDPKEPPEPSAEDTAEAQKQPSPPPPDDAGLPRRWLLVGFAVGFLLAVGHIYLALFPELSELERNAFHFGGFAFLCALYFPFSKRAREKAPGFWRWADLTLGLVAVAAAFHVATAESAIYDRGVRLTALDWTAGVALILCAIELTRRATGWVIPILIVASLSYVGWWGQYVEGVFQFKGLTWETVLFRSLYGDFALFGTIASISSTYVFLFIIFGAFLVRSGAGEYIIDLSRAAAGRLVGGPGLVAVIASGLTGTISGSAVANTASTGVITIPMMKRAGFPARFAGAVEASSSTGGQLMPPIMGAGAFVMASYTQLPYEQIIAVAALPALLYFASVGFFVRIEARRQGLEPQAYDGPGLWQTTKERGASFIIPIIVLIVLLVNGFTPTYAAAIGIATVIAASWLTRTPMGPKAIVEALAHGARNMVMTAVLLCAVGLVINVIVTAGVGNTFSLMIADWAGGNLLIAIALIALASLVLGMGLPVTAAYIVLATLSAPALRDMIADSTVIDMIAGGQLGAQAQAIMMISAPDAAAKLAAPMPVAEAKELLMNLPLEIRAALRDLVVNPAVMTAALLSAHMIIFWLSQDSNVTPPVCLAAFTAAAIGNSDPMRTGLTSWKIAKGLYIVPVLFAYTPLLSGDWGAAFEVFLFALVGIYGMAAGMDGWMEARLPLLLRPVSFAAGVACVWPANLLVDFTGVAVVFALFAWTVWKSRQGPGAAATSGARA</sequence>
<dbReference type="InterPro" id="IPR011853">
    <property type="entry name" value="TRAP_DctM-Dct_fused"/>
</dbReference>
<feature type="transmembrane region" description="Helical" evidence="3">
    <location>
        <begin position="396"/>
        <end position="412"/>
    </location>
</feature>
<dbReference type="PANTHER" id="PTHR43849">
    <property type="entry name" value="BLL3936 PROTEIN"/>
    <property type="match status" value="1"/>
</dbReference>
<proteinExistence type="predicted"/>
<keyword evidence="3" id="KW-0472">Membrane</keyword>
<dbReference type="RefSeq" id="WP_009541498.1">
    <property type="nucleotide sequence ID" value="NZ_ANHY01000015.1"/>
</dbReference>
<dbReference type="eggNOG" id="COG4666">
    <property type="taxonomic scope" value="Bacteria"/>
</dbReference>
<dbReference type="GO" id="GO:0022857">
    <property type="term" value="F:transmembrane transporter activity"/>
    <property type="evidence" value="ECO:0007669"/>
    <property type="project" value="UniProtKB-UniRule"/>
</dbReference>
<evidence type="ECO:0000259" key="4">
    <source>
        <dbReference type="Pfam" id="PF06808"/>
    </source>
</evidence>
<comment type="subcellular location">
    <subcellularLocation>
        <location evidence="1">Cell inner membrane</location>
        <topology evidence="1">Multi-pass membrane protein</topology>
    </subcellularLocation>
</comment>
<dbReference type="Pfam" id="PF06808">
    <property type="entry name" value="DctM"/>
    <property type="match status" value="1"/>
</dbReference>
<feature type="transmembrane region" description="Helical" evidence="3">
    <location>
        <begin position="158"/>
        <end position="177"/>
    </location>
</feature>
<feature type="transmembrane region" description="Helical" evidence="3">
    <location>
        <begin position="470"/>
        <end position="497"/>
    </location>
</feature>
<accession>K9GRR8</accession>
<feature type="transmembrane region" description="Helical" evidence="3">
    <location>
        <begin position="433"/>
        <end position="458"/>
    </location>
</feature>
<feature type="compositionally biased region" description="Basic and acidic residues" evidence="2">
    <location>
        <begin position="1"/>
        <end position="14"/>
    </location>
</feature>
<evidence type="ECO:0000256" key="1">
    <source>
        <dbReference type="RuleBase" id="RU369079"/>
    </source>
</evidence>
<evidence type="ECO:0000313" key="6">
    <source>
        <dbReference type="Proteomes" id="UP000009881"/>
    </source>
</evidence>
<feature type="transmembrane region" description="Helical" evidence="3">
    <location>
        <begin position="42"/>
        <end position="61"/>
    </location>
</feature>
<feature type="transmembrane region" description="Helical" evidence="3">
    <location>
        <begin position="374"/>
        <end position="390"/>
    </location>
</feature>
<feature type="transmembrane region" description="Helical" evidence="3">
    <location>
        <begin position="625"/>
        <end position="642"/>
    </location>
</feature>
<feature type="region of interest" description="Disordered" evidence="2">
    <location>
        <begin position="1"/>
        <end position="37"/>
    </location>
</feature>
<feature type="transmembrane region" description="Helical" evidence="3">
    <location>
        <begin position="569"/>
        <end position="590"/>
    </location>
</feature>
<feature type="transmembrane region" description="Helical" evidence="3">
    <location>
        <begin position="73"/>
        <end position="89"/>
    </location>
</feature>
<feature type="transmembrane region" description="Helical" evidence="3">
    <location>
        <begin position="648"/>
        <end position="665"/>
    </location>
</feature>
<evidence type="ECO:0000313" key="5">
    <source>
        <dbReference type="EMBL" id="EKV28630.1"/>
    </source>
</evidence>
<dbReference type="NCBIfam" id="TIGR02123">
    <property type="entry name" value="TRAP_fused"/>
    <property type="match status" value="1"/>
</dbReference>
<dbReference type="GO" id="GO:0005886">
    <property type="term" value="C:plasma membrane"/>
    <property type="evidence" value="ECO:0007669"/>
    <property type="project" value="UniProtKB-SubCell"/>
</dbReference>
<feature type="transmembrane region" description="Helical" evidence="3">
    <location>
        <begin position="328"/>
        <end position="347"/>
    </location>
</feature>
<keyword evidence="1" id="KW-0997">Cell inner membrane</keyword>
<gene>
    <name evidence="5" type="ORF">C882_0842</name>
</gene>
<evidence type="ECO:0000256" key="3">
    <source>
        <dbReference type="SAM" id="Phobius"/>
    </source>
</evidence>
<dbReference type="PATRIC" id="fig|1238182.3.peg.3056"/>
<keyword evidence="3" id="KW-0812">Transmembrane</keyword>
<protein>
    <submittedName>
        <fullName evidence="5">TRAP-type putative transport system</fullName>
    </submittedName>
</protein>